<evidence type="ECO:0000313" key="4">
    <source>
        <dbReference type="Proteomes" id="UP000268016"/>
    </source>
</evidence>
<evidence type="ECO:0000256" key="1">
    <source>
        <dbReference type="ARBA" id="ARBA00004418"/>
    </source>
</evidence>
<accession>A0A3N2QYI1</accession>
<gene>
    <name evidence="3" type="ORF">EAT49_12735</name>
</gene>
<dbReference type="OrthoDB" id="2515046at2"/>
<sequence length="456" mass="49309">MERAPARPCRGEEHDMPAMTRLADDRGGSRRAALALAGGTAMAVALTTSGLAQSAPVEITMWSWVPNLQEQIDLFEERNPDIDVNLVNAGQGAAQYMELRNAIRAGRGAPDVVQIALDTQPTFQITGALLDIGLLGANEVADDFVEWAWAQVSAGGAVYGIPWDSGPMGIIYRGDIFDEVGIAEPATWDEFRAAAETLRAERPDAYITTAAFSAGAWTIALFWQAGARPFEMIDETTIRITMNSPEARQVADYWTGLIADDLVDTSAIFNTDWYSSLDRGRIASWITAAWGPSLLSQFTSDSMGSWRAMPLPQWDAAAPAASNWGGSTIAVMGSTEHPEAAARLALFLGADTDAAQMFIERQGLFPVLKERLASDSFLDATMEFYGGVSYNQVFASASELIDTSFEWSPFNDHVYQVLSSELSAAAANGGDLSEALDRVQEELVTYARAQGFTVVE</sequence>
<comment type="caution">
    <text evidence="3">The sequence shown here is derived from an EMBL/GenBank/DDBJ whole genome shotgun (WGS) entry which is preliminary data.</text>
</comment>
<dbReference type="PANTHER" id="PTHR43649">
    <property type="entry name" value="ARABINOSE-BINDING PROTEIN-RELATED"/>
    <property type="match status" value="1"/>
</dbReference>
<keyword evidence="4" id="KW-1185">Reference proteome</keyword>
<dbReference type="CDD" id="cd13585">
    <property type="entry name" value="PBP2_TMBP_like"/>
    <property type="match status" value="1"/>
</dbReference>
<dbReference type="InterPro" id="IPR006059">
    <property type="entry name" value="SBP"/>
</dbReference>
<proteinExistence type="inferred from homology"/>
<dbReference type="AlphaFoldDB" id="A0A3N2QYI1"/>
<protein>
    <submittedName>
        <fullName evidence="3">Sugar ABC transporter substrate-binding protein</fullName>
    </submittedName>
</protein>
<evidence type="ECO:0000313" key="3">
    <source>
        <dbReference type="EMBL" id="ROU00168.1"/>
    </source>
</evidence>
<evidence type="ECO:0000256" key="2">
    <source>
        <dbReference type="ARBA" id="ARBA00008520"/>
    </source>
</evidence>
<dbReference type="Proteomes" id="UP000268016">
    <property type="component" value="Unassembled WGS sequence"/>
</dbReference>
<dbReference type="InterPro" id="IPR050490">
    <property type="entry name" value="Bact_solute-bd_prot1"/>
</dbReference>
<reference evidence="3 4" key="1">
    <citation type="submission" date="2018-10" db="EMBL/GenBank/DDBJ databases">
        <title>Histidinibacterium lentulum gen. nov., sp. nov., a marine bacterium from the culture broth of Picochlorum sp. 122.</title>
        <authorList>
            <person name="Wang G."/>
        </authorList>
    </citation>
    <scope>NUCLEOTIDE SEQUENCE [LARGE SCALE GENOMIC DNA]</scope>
    <source>
        <strain evidence="3 4">B17</strain>
    </source>
</reference>
<comment type="subcellular location">
    <subcellularLocation>
        <location evidence="1">Periplasm</location>
    </subcellularLocation>
</comment>
<organism evidence="3 4">
    <name type="scientific">Histidinibacterium lentulum</name>
    <dbReference type="NCBI Taxonomy" id="2480588"/>
    <lineage>
        <taxon>Bacteria</taxon>
        <taxon>Pseudomonadati</taxon>
        <taxon>Pseudomonadota</taxon>
        <taxon>Alphaproteobacteria</taxon>
        <taxon>Rhodobacterales</taxon>
        <taxon>Paracoccaceae</taxon>
        <taxon>Histidinibacterium</taxon>
    </lineage>
</organism>
<dbReference type="PANTHER" id="PTHR43649:SF12">
    <property type="entry name" value="DIACETYLCHITOBIOSE BINDING PROTEIN DASA"/>
    <property type="match status" value="1"/>
</dbReference>
<dbReference type="SUPFAM" id="SSF53850">
    <property type="entry name" value="Periplasmic binding protein-like II"/>
    <property type="match status" value="1"/>
</dbReference>
<name>A0A3N2QYI1_9RHOB</name>
<dbReference type="Gene3D" id="3.40.190.10">
    <property type="entry name" value="Periplasmic binding protein-like II"/>
    <property type="match status" value="3"/>
</dbReference>
<dbReference type="EMBL" id="RDRB01000006">
    <property type="protein sequence ID" value="ROU00168.1"/>
    <property type="molecule type" value="Genomic_DNA"/>
</dbReference>
<dbReference type="Pfam" id="PF01547">
    <property type="entry name" value="SBP_bac_1"/>
    <property type="match status" value="1"/>
</dbReference>
<dbReference type="GO" id="GO:0042597">
    <property type="term" value="C:periplasmic space"/>
    <property type="evidence" value="ECO:0007669"/>
    <property type="project" value="UniProtKB-SubCell"/>
</dbReference>
<comment type="similarity">
    <text evidence="2">Belongs to the bacterial solute-binding protein 1 family.</text>
</comment>